<accession>A0AA90NWA6</accession>
<dbReference type="Proteomes" id="UP001178148">
    <property type="component" value="Unassembled WGS sequence"/>
</dbReference>
<gene>
    <name evidence="1" type="ORF">QS748_01890</name>
</gene>
<name>A0AA90NWA6_9GAMM</name>
<evidence type="ECO:0000313" key="1">
    <source>
        <dbReference type="EMBL" id="MDP0588006.1"/>
    </source>
</evidence>
<proteinExistence type="predicted"/>
<sequence length="107" mass="12083">MLSKSHKESLDLWTQYIDGNPNTYQYLSCSTHAVFIMTEFNKVKDNIDASGKTMMYVFIAKYSCGNIIAIASVLINTTDLTCTISNVIADSLNRIVSANEMYPRFHE</sequence>
<protein>
    <submittedName>
        <fullName evidence="1">Uncharacterized protein</fullName>
    </submittedName>
</protein>
<dbReference type="EMBL" id="JASXSV010000002">
    <property type="protein sequence ID" value="MDP0588006.1"/>
    <property type="molecule type" value="Genomic_DNA"/>
</dbReference>
<evidence type="ECO:0000313" key="2">
    <source>
        <dbReference type="Proteomes" id="UP001178148"/>
    </source>
</evidence>
<comment type="caution">
    <text evidence="1">The sequence shown here is derived from an EMBL/GenBank/DDBJ whole genome shotgun (WGS) entry which is preliminary data.</text>
</comment>
<organism evidence="1 2">
    <name type="scientific">Candidatus Endonucleibacter bathymodioli</name>
    <dbReference type="NCBI Taxonomy" id="539814"/>
    <lineage>
        <taxon>Bacteria</taxon>
        <taxon>Pseudomonadati</taxon>
        <taxon>Pseudomonadota</taxon>
        <taxon>Gammaproteobacteria</taxon>
        <taxon>Oceanospirillales</taxon>
        <taxon>Endozoicomonadaceae</taxon>
        <taxon>Candidatus Endonucleibacter</taxon>
    </lineage>
</organism>
<reference evidence="1 2" key="1">
    <citation type="journal article" date="2023" name="bioRxiv">
        <title>An intranuclear bacterial parasite of deep-sea mussels expresses apoptosis inhibitors acquired from its host.</title>
        <authorList>
            <person name="Gonzalez Porras M.A."/>
            <person name="Assie A."/>
            <person name="Tietjen M."/>
            <person name="Violette M."/>
            <person name="Kleiner M."/>
            <person name="Gruber-Vodicka H."/>
            <person name="Dubilier N."/>
            <person name="Leisch N."/>
        </authorList>
    </citation>
    <scope>NUCLEOTIDE SEQUENCE [LARGE SCALE GENOMIC DNA]</scope>
    <source>
        <strain evidence="1">IAP13</strain>
    </source>
</reference>
<dbReference type="AlphaFoldDB" id="A0AA90NWA6"/>
<keyword evidence="2" id="KW-1185">Reference proteome</keyword>